<keyword evidence="1" id="KW-1133">Transmembrane helix</keyword>
<protein>
    <recommendedName>
        <fullName evidence="4">DUF1189 domain-containing protein</fullName>
    </recommendedName>
</protein>
<dbReference type="AlphaFoldDB" id="A0A2H0BV48"/>
<dbReference type="InterPro" id="IPR009574">
    <property type="entry name" value="DUF1189"/>
</dbReference>
<name>A0A2H0BV48_9BACT</name>
<sequence length="291" mass="32706">MRWINSFIHALKGTFTSPAYYKKVVAAPFSFSLKFFYFFFFLYAFIATIFFTVKSAPGVEKFINNVPSAIIRAYPEELAVTINKGEVTTNVEEPYIIPISRVEKAFSDVLGETTATSLNLLVIDTNALIDNFKNYDTYALLTKNNLVYINDNGNIEVISLKDVDGVTINQELVLKAKKAAIPYLKYITPVLALSMFLGIFVLFTSFNLVYLLFFGLIALLIGKVMKYSLPYKKGYQLGLHLVVVYSTLMGVVYLALSSVEFSLNYPFQRTIVLIIMLIGILNKLSSKSPKA</sequence>
<gene>
    <name evidence="2" type="ORF">COW99_04195</name>
</gene>
<keyword evidence="1" id="KW-0812">Transmembrane</keyword>
<feature type="transmembrane region" description="Helical" evidence="1">
    <location>
        <begin position="267"/>
        <end position="285"/>
    </location>
</feature>
<proteinExistence type="predicted"/>
<dbReference type="Pfam" id="PF06691">
    <property type="entry name" value="DUF1189"/>
    <property type="match status" value="1"/>
</dbReference>
<reference evidence="2 3" key="1">
    <citation type="submission" date="2017-09" db="EMBL/GenBank/DDBJ databases">
        <title>Depth-based differentiation of microbial function through sediment-hosted aquifers and enrichment of novel symbionts in the deep terrestrial subsurface.</title>
        <authorList>
            <person name="Probst A.J."/>
            <person name="Ladd B."/>
            <person name="Jarett J.K."/>
            <person name="Geller-Mcgrath D.E."/>
            <person name="Sieber C.M."/>
            <person name="Emerson J.B."/>
            <person name="Anantharaman K."/>
            <person name="Thomas B.C."/>
            <person name="Malmstrom R."/>
            <person name="Stieglmeier M."/>
            <person name="Klingl A."/>
            <person name="Woyke T."/>
            <person name="Ryan C.M."/>
            <person name="Banfield J.F."/>
        </authorList>
    </citation>
    <scope>NUCLEOTIDE SEQUENCE [LARGE SCALE GENOMIC DNA]</scope>
    <source>
        <strain evidence="2">CG22_combo_CG10-13_8_21_14_all_38_20</strain>
    </source>
</reference>
<evidence type="ECO:0000313" key="3">
    <source>
        <dbReference type="Proteomes" id="UP000231246"/>
    </source>
</evidence>
<keyword evidence="1" id="KW-0472">Membrane</keyword>
<accession>A0A2H0BV48</accession>
<evidence type="ECO:0000313" key="2">
    <source>
        <dbReference type="EMBL" id="PIP61474.1"/>
    </source>
</evidence>
<comment type="caution">
    <text evidence="2">The sequence shown here is derived from an EMBL/GenBank/DDBJ whole genome shotgun (WGS) entry which is preliminary data.</text>
</comment>
<feature type="transmembrane region" description="Helical" evidence="1">
    <location>
        <begin position="237"/>
        <end position="255"/>
    </location>
</feature>
<feature type="transmembrane region" description="Helical" evidence="1">
    <location>
        <begin position="35"/>
        <end position="53"/>
    </location>
</feature>
<organism evidence="2 3">
    <name type="scientific">Candidatus Roizmanbacteria bacterium CG22_combo_CG10-13_8_21_14_all_38_20</name>
    <dbReference type="NCBI Taxonomy" id="1974862"/>
    <lineage>
        <taxon>Bacteria</taxon>
        <taxon>Candidatus Roizmaniibacteriota</taxon>
    </lineage>
</organism>
<evidence type="ECO:0008006" key="4">
    <source>
        <dbReference type="Google" id="ProtNLM"/>
    </source>
</evidence>
<dbReference type="EMBL" id="PCTA01000026">
    <property type="protein sequence ID" value="PIP61474.1"/>
    <property type="molecule type" value="Genomic_DNA"/>
</dbReference>
<dbReference type="Proteomes" id="UP000231246">
    <property type="component" value="Unassembled WGS sequence"/>
</dbReference>
<feature type="transmembrane region" description="Helical" evidence="1">
    <location>
        <begin position="208"/>
        <end position="225"/>
    </location>
</feature>
<evidence type="ECO:0000256" key="1">
    <source>
        <dbReference type="SAM" id="Phobius"/>
    </source>
</evidence>